<name>A0ABV7G0I9_9PROT</name>
<accession>A0ABV7G0I9</accession>
<evidence type="ECO:0000259" key="1">
    <source>
        <dbReference type="Pfam" id="PF01726"/>
    </source>
</evidence>
<keyword evidence="3" id="KW-1185">Reference proteome</keyword>
<proteinExistence type="predicted"/>
<dbReference type="Proteomes" id="UP001595593">
    <property type="component" value="Unassembled WGS sequence"/>
</dbReference>
<dbReference type="Gene3D" id="1.10.10.10">
    <property type="entry name" value="Winged helix-like DNA-binding domain superfamily/Winged helix DNA-binding domain"/>
    <property type="match status" value="1"/>
</dbReference>
<organism evidence="2 3">
    <name type="scientific">Teichococcus globiformis</name>
    <dbReference type="NCBI Taxonomy" id="2307229"/>
    <lineage>
        <taxon>Bacteria</taxon>
        <taxon>Pseudomonadati</taxon>
        <taxon>Pseudomonadota</taxon>
        <taxon>Alphaproteobacteria</taxon>
        <taxon>Acetobacterales</taxon>
        <taxon>Roseomonadaceae</taxon>
        <taxon>Roseomonas</taxon>
    </lineage>
</organism>
<dbReference type="InterPro" id="IPR036390">
    <property type="entry name" value="WH_DNA-bd_sf"/>
</dbReference>
<dbReference type="InterPro" id="IPR036388">
    <property type="entry name" value="WH-like_DNA-bd_sf"/>
</dbReference>
<reference evidence="3" key="1">
    <citation type="journal article" date="2019" name="Int. J. Syst. Evol. Microbiol.">
        <title>The Global Catalogue of Microorganisms (GCM) 10K type strain sequencing project: providing services to taxonomists for standard genome sequencing and annotation.</title>
        <authorList>
            <consortium name="The Broad Institute Genomics Platform"/>
            <consortium name="The Broad Institute Genome Sequencing Center for Infectious Disease"/>
            <person name="Wu L."/>
            <person name="Ma J."/>
        </authorList>
    </citation>
    <scope>NUCLEOTIDE SEQUENCE [LARGE SCALE GENOMIC DNA]</scope>
    <source>
        <strain evidence="3">KCTC 52094</strain>
    </source>
</reference>
<dbReference type="SUPFAM" id="SSF46785">
    <property type="entry name" value="Winged helix' DNA-binding domain"/>
    <property type="match status" value="1"/>
</dbReference>
<evidence type="ECO:0000313" key="2">
    <source>
        <dbReference type="EMBL" id="MFC3125124.1"/>
    </source>
</evidence>
<dbReference type="RefSeq" id="WP_379595612.1">
    <property type="nucleotide sequence ID" value="NZ_JBHRTN010000008.1"/>
</dbReference>
<feature type="domain" description="LexA repressor DNA-binding" evidence="1">
    <location>
        <begin position="12"/>
        <end position="72"/>
    </location>
</feature>
<dbReference type="Pfam" id="PF01726">
    <property type="entry name" value="LexA_DNA_bind"/>
    <property type="match status" value="1"/>
</dbReference>
<dbReference type="EMBL" id="JBHRTN010000008">
    <property type="protein sequence ID" value="MFC3125124.1"/>
    <property type="molecule type" value="Genomic_DNA"/>
</dbReference>
<dbReference type="InterPro" id="IPR006199">
    <property type="entry name" value="LexA_DNA-bd_dom"/>
</dbReference>
<comment type="caution">
    <text evidence="2">The sequence shown here is derived from an EMBL/GenBank/DDBJ whole genome shotgun (WGS) entry which is preliminary data.</text>
</comment>
<protein>
    <submittedName>
        <fullName evidence="2">LexA family protein</fullName>
    </submittedName>
</protein>
<sequence>MSDVVSLDELPHLTPRQREVLAWICRYWSSQRHAPTQREIAEGMGTSGHTAAPLVEPLLKKGYLQRTEAAVRNLRPTPRAFAKLEDPMS</sequence>
<gene>
    <name evidence="2" type="ORF">ACFOD4_08635</name>
</gene>
<evidence type="ECO:0000313" key="3">
    <source>
        <dbReference type="Proteomes" id="UP001595593"/>
    </source>
</evidence>